<accession>A0A1G5DE03</accession>
<dbReference type="InterPro" id="IPR016166">
    <property type="entry name" value="FAD-bd_PCMH"/>
</dbReference>
<dbReference type="GO" id="GO:0071949">
    <property type="term" value="F:FAD binding"/>
    <property type="evidence" value="ECO:0007669"/>
    <property type="project" value="InterPro"/>
</dbReference>
<sequence length="346" mass="36429">MWPETEGQLAQIIRDARGPLCVVGGGTRLWPGEGAGERLDTRGLTGVTLYEPEALTLSVRAGTPLSVVQEALAAEKQMLGFEAMGDPASTIGGVVAANAAGPRRVQAGAARDALIGIRIVDGEGSVIRNGGRVMKNVTGYDLVKLMAGSRGRLGVLTELTFRTAPIPPHRATLALPDLDAPGAIPALTSALTGAFDVSGAAWLPGHGALIRLEGLAGSVAERAEALAARLAPFGTVTRTEDDPWPLLRCPNTHDLEADTWRILCRPSEAPQLLAQLPHPLMLDWGGALIHVRLPKGSSLDLPRFSGHARRITGTPGLVPPQDAVTARLDRDLAARFDPRGIFQRTA</sequence>
<keyword evidence="5" id="KW-1185">Reference proteome</keyword>
<evidence type="ECO:0000256" key="1">
    <source>
        <dbReference type="ARBA" id="ARBA00022630"/>
    </source>
</evidence>
<gene>
    <name evidence="4" type="ORF">SAMN05660710_00764</name>
</gene>
<organism evidence="4 5">
    <name type="scientific">Paracoccus tibetensis</name>
    <dbReference type="NCBI Taxonomy" id="336292"/>
    <lineage>
        <taxon>Bacteria</taxon>
        <taxon>Pseudomonadati</taxon>
        <taxon>Pseudomonadota</taxon>
        <taxon>Alphaproteobacteria</taxon>
        <taxon>Rhodobacterales</taxon>
        <taxon>Paracoccaceae</taxon>
        <taxon>Paracoccus</taxon>
    </lineage>
</organism>
<dbReference type="RefSeq" id="WP_090740437.1">
    <property type="nucleotide sequence ID" value="NZ_FMVT01000002.1"/>
</dbReference>
<dbReference type="OrthoDB" id="9811557at2"/>
<reference evidence="4 5" key="1">
    <citation type="submission" date="2016-10" db="EMBL/GenBank/DDBJ databases">
        <authorList>
            <person name="de Groot N.N."/>
        </authorList>
    </citation>
    <scope>NUCLEOTIDE SEQUENCE [LARGE SCALE GENOMIC DNA]</scope>
    <source>
        <strain evidence="4 5">CGMCC 1.8925</strain>
    </source>
</reference>
<dbReference type="STRING" id="336292.SAMN05660710_00764"/>
<dbReference type="AlphaFoldDB" id="A0A1G5DE03"/>
<dbReference type="PANTHER" id="PTHR11748">
    <property type="entry name" value="D-LACTATE DEHYDROGENASE"/>
    <property type="match status" value="1"/>
</dbReference>
<evidence type="ECO:0000313" key="5">
    <source>
        <dbReference type="Proteomes" id="UP000199502"/>
    </source>
</evidence>
<dbReference type="PANTHER" id="PTHR11748:SF103">
    <property type="entry name" value="GLYCOLATE OXIDASE SUBUNIT GLCE"/>
    <property type="match status" value="1"/>
</dbReference>
<dbReference type="EMBL" id="FMVT01000002">
    <property type="protein sequence ID" value="SCY12761.1"/>
    <property type="molecule type" value="Genomic_DNA"/>
</dbReference>
<dbReference type="InterPro" id="IPR016169">
    <property type="entry name" value="FAD-bd_PCMH_sub2"/>
</dbReference>
<dbReference type="PROSITE" id="PS51387">
    <property type="entry name" value="FAD_PCMH"/>
    <property type="match status" value="1"/>
</dbReference>
<dbReference type="InterPro" id="IPR036318">
    <property type="entry name" value="FAD-bd_PCMH-like_sf"/>
</dbReference>
<dbReference type="SUPFAM" id="SSF56176">
    <property type="entry name" value="FAD-binding/transporter-associated domain-like"/>
    <property type="match status" value="1"/>
</dbReference>
<protein>
    <submittedName>
        <fullName evidence="4">Glycolate oxidase FAD binding subunit</fullName>
    </submittedName>
</protein>
<dbReference type="GO" id="GO:0003824">
    <property type="term" value="F:catalytic activity"/>
    <property type="evidence" value="ECO:0007669"/>
    <property type="project" value="InterPro"/>
</dbReference>
<dbReference type="InterPro" id="IPR016164">
    <property type="entry name" value="FAD-linked_Oxase-like_C"/>
</dbReference>
<keyword evidence="2" id="KW-0274">FAD</keyword>
<dbReference type="InterPro" id="IPR006094">
    <property type="entry name" value="Oxid_FAD_bind_N"/>
</dbReference>
<evidence type="ECO:0000256" key="2">
    <source>
        <dbReference type="ARBA" id="ARBA00022827"/>
    </source>
</evidence>
<dbReference type="Pfam" id="PF01565">
    <property type="entry name" value="FAD_binding_4"/>
    <property type="match status" value="1"/>
</dbReference>
<dbReference type="SUPFAM" id="SSF55103">
    <property type="entry name" value="FAD-linked oxidases, C-terminal domain"/>
    <property type="match status" value="1"/>
</dbReference>
<evidence type="ECO:0000259" key="3">
    <source>
        <dbReference type="PROSITE" id="PS51387"/>
    </source>
</evidence>
<feature type="domain" description="FAD-binding PCMH-type" evidence="3">
    <location>
        <begin position="1"/>
        <end position="166"/>
    </location>
</feature>
<name>A0A1G5DE03_9RHOB</name>
<dbReference type="Proteomes" id="UP000199502">
    <property type="component" value="Unassembled WGS sequence"/>
</dbReference>
<keyword evidence="1" id="KW-0285">Flavoprotein</keyword>
<proteinExistence type="predicted"/>
<evidence type="ECO:0000313" key="4">
    <source>
        <dbReference type="EMBL" id="SCY12761.1"/>
    </source>
</evidence>
<dbReference type="Gene3D" id="3.30.465.10">
    <property type="match status" value="1"/>
</dbReference>